<keyword evidence="2 8" id="KW-0479">Metal-binding</keyword>
<sequence length="507" mass="58337">MECVVSLSILQILVVIQNCQAARLPKYRAIAYPVVLDGRDEGTKALKINNDITLDLEPSAILHDEFFIRTYKDGISEDQYMDVEALQKDFYHDEKRHAAVMLTQEDGALTVEGVIGPNLKIRPTESTERSEQGRRAHVIESIEDGETTTYGKVPHDKVTVLARDYSGHNKTGLDDSKYHKQSIYPEVYLLCDSWIQRGFSSHDALTKYMMMTLKVVNIRYRPLTGPRIQFVLRGIEFTQPQQEGEYYYHLGDDDIDGYESLQRIVKFVKKNSAKYKLFDLIYAVTGYDMVANYVNKREESLGGYAFVASVCSDNRVQLGEDRANTFIGIRNMAHEMAHTLGCTHDGTIAEGVLKTFTPNALTCPWEDGYIMSYIEESARSMAFSTCCQYDMRMMSWTYEGGCLHRNDSRTMPMNWLHRVPLPGDNLDMDTQCKLSYPDLRRFTYYMPRFGKQNCKAECYVPPDGRGGAEHHWPMFMIDGTPCREEYKMICLNGYCVRDPRRRRRKAQ</sequence>
<dbReference type="GO" id="GO:0006509">
    <property type="term" value="P:membrane protein ectodomain proteolysis"/>
    <property type="evidence" value="ECO:0007669"/>
    <property type="project" value="TreeGrafter"/>
</dbReference>
<evidence type="ECO:0000256" key="5">
    <source>
        <dbReference type="ARBA" id="ARBA00023049"/>
    </source>
</evidence>
<dbReference type="InterPro" id="IPR001590">
    <property type="entry name" value="Peptidase_M12B"/>
</dbReference>
<reference evidence="11" key="1">
    <citation type="submission" date="2012-11" db="EMBL/GenBank/DDBJ databases">
        <authorList>
            <person name="Lucero-Rivera Y.E."/>
            <person name="Tovar-Ramirez D."/>
        </authorList>
    </citation>
    <scope>NUCLEOTIDE SEQUENCE</scope>
    <source>
        <tissue evidence="11">Salivary gland</tissue>
    </source>
</reference>
<organism evidence="11">
    <name type="scientific">Rhipicephalus pulchellus</name>
    <name type="common">Yellow backed tick</name>
    <name type="synonym">Dermacentor pulchellus</name>
    <dbReference type="NCBI Taxonomy" id="72859"/>
    <lineage>
        <taxon>Eukaryota</taxon>
        <taxon>Metazoa</taxon>
        <taxon>Ecdysozoa</taxon>
        <taxon>Arthropoda</taxon>
        <taxon>Chelicerata</taxon>
        <taxon>Arachnida</taxon>
        <taxon>Acari</taxon>
        <taxon>Parasitiformes</taxon>
        <taxon>Ixodida</taxon>
        <taxon>Ixodoidea</taxon>
        <taxon>Ixodidae</taxon>
        <taxon>Rhipicephalinae</taxon>
        <taxon>Rhipicephalus</taxon>
        <taxon>Rhipicephalus</taxon>
    </lineage>
</organism>
<feature type="binding site" evidence="8">
    <location>
        <position position="338"/>
    </location>
    <ligand>
        <name>Zn(2+)</name>
        <dbReference type="ChEBI" id="CHEBI:29105"/>
        <note>catalytic</note>
    </ligand>
</feature>
<feature type="binding site" evidence="8">
    <location>
        <position position="344"/>
    </location>
    <ligand>
        <name>Zn(2+)</name>
        <dbReference type="ChEBI" id="CHEBI:29105"/>
        <note>catalytic</note>
    </ligand>
</feature>
<dbReference type="InterPro" id="IPR041645">
    <property type="entry name" value="ADAMTS_CR_2"/>
</dbReference>
<comment type="caution">
    <text evidence="8">Lacks conserved residue(s) required for the propagation of feature annotation.</text>
</comment>
<dbReference type="PANTHER" id="PTHR11905:SF159">
    <property type="entry name" value="ADAM METALLOPROTEASE"/>
    <property type="match status" value="1"/>
</dbReference>
<name>L7LR89_RHIPC</name>
<keyword evidence="3" id="KW-0378">Hydrolase</keyword>
<keyword evidence="7" id="KW-0325">Glycoprotein</keyword>
<dbReference type="CDD" id="cd04272">
    <property type="entry name" value="ZnMc_salivary_gland_MPs"/>
    <property type="match status" value="1"/>
</dbReference>
<dbReference type="PANTHER" id="PTHR11905">
    <property type="entry name" value="ADAM A DISINTEGRIN AND METALLOPROTEASE DOMAIN"/>
    <property type="match status" value="1"/>
</dbReference>
<dbReference type="Pfam" id="PF17771">
    <property type="entry name" value="ADAMTS_CR_2"/>
    <property type="match status" value="1"/>
</dbReference>
<keyword evidence="6" id="KW-1015">Disulfide bond</keyword>
<dbReference type="Gene3D" id="3.40.390.10">
    <property type="entry name" value="Collagenase (Catalytic Domain)"/>
    <property type="match status" value="1"/>
</dbReference>
<protein>
    <submittedName>
        <fullName evidence="11">Putative tick salivary metalloprotease</fullName>
    </submittedName>
</protein>
<evidence type="ECO:0000256" key="9">
    <source>
        <dbReference type="SAM" id="SignalP"/>
    </source>
</evidence>
<feature type="chain" id="PRO_5003980795" evidence="9">
    <location>
        <begin position="22"/>
        <end position="507"/>
    </location>
</feature>
<feature type="domain" description="Peptidase M12B" evidence="10">
    <location>
        <begin position="183"/>
        <end position="407"/>
    </location>
</feature>
<evidence type="ECO:0000256" key="1">
    <source>
        <dbReference type="ARBA" id="ARBA00022670"/>
    </source>
</evidence>
<dbReference type="PROSITE" id="PS50215">
    <property type="entry name" value="ADAM_MEPRO"/>
    <property type="match status" value="1"/>
</dbReference>
<evidence type="ECO:0000256" key="3">
    <source>
        <dbReference type="ARBA" id="ARBA00022801"/>
    </source>
</evidence>
<feature type="binding site" evidence="8">
    <location>
        <position position="334"/>
    </location>
    <ligand>
        <name>Zn(2+)</name>
        <dbReference type="ChEBI" id="CHEBI:29105"/>
        <note>catalytic</note>
    </ligand>
</feature>
<feature type="signal peptide" evidence="9">
    <location>
        <begin position="1"/>
        <end position="21"/>
    </location>
</feature>
<keyword evidence="1 11" id="KW-0645">Protease</keyword>
<keyword evidence="4 8" id="KW-0862">Zinc</keyword>
<dbReference type="Gene3D" id="3.40.1620.60">
    <property type="match status" value="1"/>
</dbReference>
<evidence type="ECO:0000256" key="6">
    <source>
        <dbReference type="ARBA" id="ARBA00023157"/>
    </source>
</evidence>
<dbReference type="InterPro" id="IPR034030">
    <property type="entry name" value="ZnMc_salivary_gland_MPs"/>
</dbReference>
<evidence type="ECO:0000256" key="2">
    <source>
        <dbReference type="ARBA" id="ARBA00022723"/>
    </source>
</evidence>
<dbReference type="SUPFAM" id="SSF55486">
    <property type="entry name" value="Metalloproteases ('zincins'), catalytic domain"/>
    <property type="match status" value="1"/>
</dbReference>
<reference evidence="11" key="2">
    <citation type="journal article" date="2015" name="J. Proteomics">
        <title>Sexual differences in the sialomes of the zebra tick, Rhipicephalus pulchellus.</title>
        <authorList>
            <person name="Tan A.W."/>
            <person name="Francischetti I.M."/>
            <person name="Slovak M."/>
            <person name="Kini R.M."/>
            <person name="Ribeiro J.M."/>
        </authorList>
    </citation>
    <scope>NUCLEOTIDE SEQUENCE</scope>
    <source>
        <tissue evidence="11">Salivary gland</tissue>
    </source>
</reference>
<dbReference type="Pfam" id="PF13688">
    <property type="entry name" value="Reprolysin_5"/>
    <property type="match status" value="1"/>
</dbReference>
<proteinExistence type="evidence at transcript level"/>
<evidence type="ECO:0000256" key="8">
    <source>
        <dbReference type="PROSITE-ProRule" id="PRU00276"/>
    </source>
</evidence>
<keyword evidence="9" id="KW-0732">Signal</keyword>
<accession>L7LR89</accession>
<evidence type="ECO:0000313" key="11">
    <source>
        <dbReference type="EMBL" id="JAA54225.1"/>
    </source>
</evidence>
<keyword evidence="5 11" id="KW-0482">Metalloprotease</keyword>
<dbReference type="GO" id="GO:0004222">
    <property type="term" value="F:metalloendopeptidase activity"/>
    <property type="evidence" value="ECO:0007669"/>
    <property type="project" value="InterPro"/>
</dbReference>
<evidence type="ECO:0000259" key="10">
    <source>
        <dbReference type="PROSITE" id="PS50215"/>
    </source>
</evidence>
<dbReference type="AlphaFoldDB" id="L7LR89"/>
<dbReference type="InterPro" id="IPR024079">
    <property type="entry name" value="MetalloPept_cat_dom_sf"/>
</dbReference>
<dbReference type="GO" id="GO:0046872">
    <property type="term" value="F:metal ion binding"/>
    <property type="evidence" value="ECO:0007669"/>
    <property type="project" value="UniProtKB-KW"/>
</dbReference>
<dbReference type="EMBL" id="GACK01010809">
    <property type="protein sequence ID" value="JAA54225.1"/>
    <property type="molecule type" value="mRNA"/>
</dbReference>
<evidence type="ECO:0000256" key="4">
    <source>
        <dbReference type="ARBA" id="ARBA00022833"/>
    </source>
</evidence>
<feature type="active site" evidence="8">
    <location>
        <position position="335"/>
    </location>
</feature>
<evidence type="ECO:0000256" key="7">
    <source>
        <dbReference type="ARBA" id="ARBA00023180"/>
    </source>
</evidence>